<feature type="transmembrane region" description="Helical" evidence="2">
    <location>
        <begin position="39"/>
        <end position="58"/>
    </location>
</feature>
<evidence type="ECO:0000313" key="3">
    <source>
        <dbReference type="EMBL" id="KKL27291.1"/>
    </source>
</evidence>
<sequence length="132" mass="14628">RPPLRVFASAPGQGGKRRGRRHVPGRASARITLIVMDPFVVVVLVVVGTLVGAALLLGRLYPGSGADLLDWRSTHSSEVKAEREVEDVRQMVDAQNELRRKRGAPEVTEGEVRDSVLRQEQQRLADADRLRE</sequence>
<evidence type="ECO:0000256" key="2">
    <source>
        <dbReference type="SAM" id="Phobius"/>
    </source>
</evidence>
<evidence type="ECO:0000256" key="1">
    <source>
        <dbReference type="SAM" id="MobiDB-lite"/>
    </source>
</evidence>
<keyword evidence="2" id="KW-0472">Membrane</keyword>
<proteinExistence type="predicted"/>
<dbReference type="AlphaFoldDB" id="A0A0F9EBS6"/>
<comment type="caution">
    <text evidence="3">The sequence shown here is derived from an EMBL/GenBank/DDBJ whole genome shotgun (WGS) entry which is preliminary data.</text>
</comment>
<name>A0A0F9EBS6_9ZZZZ</name>
<protein>
    <submittedName>
        <fullName evidence="3">Uncharacterized protein</fullName>
    </submittedName>
</protein>
<gene>
    <name evidence="3" type="ORF">LCGC14_2386640</name>
</gene>
<dbReference type="EMBL" id="LAZR01035518">
    <property type="protein sequence ID" value="KKL27291.1"/>
    <property type="molecule type" value="Genomic_DNA"/>
</dbReference>
<organism evidence="3">
    <name type="scientific">marine sediment metagenome</name>
    <dbReference type="NCBI Taxonomy" id="412755"/>
    <lineage>
        <taxon>unclassified sequences</taxon>
        <taxon>metagenomes</taxon>
        <taxon>ecological metagenomes</taxon>
    </lineage>
</organism>
<feature type="compositionally biased region" description="Basic and acidic residues" evidence="1">
    <location>
        <begin position="110"/>
        <end position="132"/>
    </location>
</feature>
<keyword evidence="2" id="KW-1133">Transmembrane helix</keyword>
<feature type="non-terminal residue" evidence="3">
    <location>
        <position position="1"/>
    </location>
</feature>
<feature type="region of interest" description="Disordered" evidence="1">
    <location>
        <begin position="94"/>
        <end position="132"/>
    </location>
</feature>
<reference evidence="3" key="1">
    <citation type="journal article" date="2015" name="Nature">
        <title>Complex archaea that bridge the gap between prokaryotes and eukaryotes.</title>
        <authorList>
            <person name="Spang A."/>
            <person name="Saw J.H."/>
            <person name="Jorgensen S.L."/>
            <person name="Zaremba-Niedzwiedzka K."/>
            <person name="Martijn J."/>
            <person name="Lind A.E."/>
            <person name="van Eijk R."/>
            <person name="Schleper C."/>
            <person name="Guy L."/>
            <person name="Ettema T.J."/>
        </authorList>
    </citation>
    <scope>NUCLEOTIDE SEQUENCE</scope>
</reference>
<feature type="region of interest" description="Disordered" evidence="1">
    <location>
        <begin position="1"/>
        <end position="23"/>
    </location>
</feature>
<keyword evidence="2" id="KW-0812">Transmembrane</keyword>
<accession>A0A0F9EBS6</accession>